<feature type="compositionally biased region" description="Basic residues" evidence="1">
    <location>
        <begin position="1"/>
        <end position="13"/>
    </location>
</feature>
<sequence length="157" mass="18183">MKRSSKERRKRKKEAFSQRLEQAKTDALRAKAAIGKKKGKRKPISFSGFSETLDELSSFRVAKNKRPPKKASVVQEKERLAAVVSHPVFQVNPLKAVQNHLRHTLASASQEPEPTRTRAQQQQQQKKKKKKKLTDAEKRQQRYRKKMEKQASMCMDT</sequence>
<evidence type="ECO:0000313" key="3">
    <source>
        <dbReference type="Proteomes" id="UP000316726"/>
    </source>
</evidence>
<name>A0A5B8MI95_9CHLO</name>
<dbReference type="Proteomes" id="UP000316726">
    <property type="component" value="Chromosome 2"/>
</dbReference>
<feature type="region of interest" description="Disordered" evidence="1">
    <location>
        <begin position="100"/>
        <end position="157"/>
    </location>
</feature>
<protein>
    <recommendedName>
        <fullName evidence="4">Ribosome biogenesis protein SLX9</fullName>
    </recommendedName>
</protein>
<accession>A0A5B8MI95</accession>
<dbReference type="AlphaFoldDB" id="A0A5B8MI95"/>
<organism evidence="2 3">
    <name type="scientific">Chloropicon primus</name>
    <dbReference type="NCBI Taxonomy" id="1764295"/>
    <lineage>
        <taxon>Eukaryota</taxon>
        <taxon>Viridiplantae</taxon>
        <taxon>Chlorophyta</taxon>
        <taxon>Chloropicophyceae</taxon>
        <taxon>Chloropicales</taxon>
        <taxon>Chloropicaceae</taxon>
        <taxon>Chloropicon</taxon>
    </lineage>
</organism>
<feature type="region of interest" description="Disordered" evidence="1">
    <location>
        <begin position="1"/>
        <end position="23"/>
    </location>
</feature>
<dbReference type="EMBL" id="CP031035">
    <property type="protein sequence ID" value="QDZ19385.1"/>
    <property type="molecule type" value="Genomic_DNA"/>
</dbReference>
<keyword evidence="3" id="KW-1185">Reference proteome</keyword>
<reference evidence="2 3" key="1">
    <citation type="submission" date="2018-07" db="EMBL/GenBank/DDBJ databases">
        <title>The complete nuclear genome of the prasinophyte Chloropicon primus (CCMP1205).</title>
        <authorList>
            <person name="Pombert J.-F."/>
            <person name="Otis C."/>
            <person name="Turmel M."/>
            <person name="Lemieux C."/>
        </authorList>
    </citation>
    <scope>NUCLEOTIDE SEQUENCE [LARGE SCALE GENOMIC DNA]</scope>
    <source>
        <strain evidence="2 3">CCMP1205</strain>
    </source>
</reference>
<evidence type="ECO:0000313" key="2">
    <source>
        <dbReference type="EMBL" id="QDZ19385.1"/>
    </source>
</evidence>
<evidence type="ECO:0008006" key="4">
    <source>
        <dbReference type="Google" id="ProtNLM"/>
    </source>
</evidence>
<proteinExistence type="predicted"/>
<dbReference type="OrthoDB" id="18703at2759"/>
<evidence type="ECO:0000256" key="1">
    <source>
        <dbReference type="SAM" id="MobiDB-lite"/>
    </source>
</evidence>
<gene>
    <name evidence="2" type="ORF">A3770_02p19030</name>
</gene>